<keyword evidence="3" id="KW-1185">Reference proteome</keyword>
<dbReference type="AlphaFoldDB" id="A0A5B7FPB4"/>
<gene>
    <name evidence="2" type="ORF">E2C01_039917</name>
</gene>
<dbReference type="Proteomes" id="UP000324222">
    <property type="component" value="Unassembled WGS sequence"/>
</dbReference>
<evidence type="ECO:0000313" key="2">
    <source>
        <dbReference type="EMBL" id="MPC46204.1"/>
    </source>
</evidence>
<evidence type="ECO:0000313" key="3">
    <source>
        <dbReference type="Proteomes" id="UP000324222"/>
    </source>
</evidence>
<feature type="region of interest" description="Disordered" evidence="1">
    <location>
        <begin position="217"/>
        <end position="249"/>
    </location>
</feature>
<dbReference type="EMBL" id="VSRR010007093">
    <property type="protein sequence ID" value="MPC46204.1"/>
    <property type="molecule type" value="Genomic_DNA"/>
</dbReference>
<protein>
    <submittedName>
        <fullName evidence="2">Uncharacterized protein</fullName>
    </submittedName>
</protein>
<feature type="compositionally biased region" description="Pro residues" evidence="1">
    <location>
        <begin position="219"/>
        <end position="234"/>
    </location>
</feature>
<reference evidence="2 3" key="1">
    <citation type="submission" date="2019-05" db="EMBL/GenBank/DDBJ databases">
        <title>Another draft genome of Portunus trituberculatus and its Hox gene families provides insights of decapod evolution.</title>
        <authorList>
            <person name="Jeong J.-H."/>
            <person name="Song I."/>
            <person name="Kim S."/>
            <person name="Choi T."/>
            <person name="Kim D."/>
            <person name="Ryu S."/>
            <person name="Kim W."/>
        </authorList>
    </citation>
    <scope>NUCLEOTIDE SEQUENCE [LARGE SCALE GENOMIC DNA]</scope>
    <source>
        <tissue evidence="2">Muscle</tissue>
    </source>
</reference>
<evidence type="ECO:0000256" key="1">
    <source>
        <dbReference type="SAM" id="MobiDB-lite"/>
    </source>
</evidence>
<organism evidence="2 3">
    <name type="scientific">Portunus trituberculatus</name>
    <name type="common">Swimming crab</name>
    <name type="synonym">Neptunus trituberculatus</name>
    <dbReference type="NCBI Taxonomy" id="210409"/>
    <lineage>
        <taxon>Eukaryota</taxon>
        <taxon>Metazoa</taxon>
        <taxon>Ecdysozoa</taxon>
        <taxon>Arthropoda</taxon>
        <taxon>Crustacea</taxon>
        <taxon>Multicrustacea</taxon>
        <taxon>Malacostraca</taxon>
        <taxon>Eumalacostraca</taxon>
        <taxon>Eucarida</taxon>
        <taxon>Decapoda</taxon>
        <taxon>Pleocyemata</taxon>
        <taxon>Brachyura</taxon>
        <taxon>Eubrachyura</taxon>
        <taxon>Portunoidea</taxon>
        <taxon>Portunidae</taxon>
        <taxon>Portuninae</taxon>
        <taxon>Portunus</taxon>
    </lineage>
</organism>
<comment type="caution">
    <text evidence="2">The sequence shown here is derived from an EMBL/GenBank/DDBJ whole genome shotgun (WGS) entry which is preliminary data.</text>
</comment>
<proteinExistence type="predicted"/>
<accession>A0A5B7FPB4</accession>
<name>A0A5B7FPB4_PORTR</name>
<sequence>MQVKLEKDAMGTRGSSLMYSSISPPSVYFKNLFLSPSCFFSYRLLLVLLHPVSPLFQASRRNKTAGRALLLSRKPEPNSLSLTSAGRRPNHIPLVMGLCHRISVISQPPSCVTRLHLRCLLLFHFPHLQYPISLMLRNPLKKKSQIFLWVTQQNPQNKLSYKVLNSEALGHYGMSVKYIWEMVKNNGTYEKKVTKCDVGFAAARIKLVTHEERHHTLIAPPPPPATPPPTPYHPQPNHDTADPATPATLPASFLQDGCHHCTLMGTLAYQESCPKQSHLTATTRIPQLLHQAEEHL</sequence>